<dbReference type="AlphaFoldDB" id="A0A7S3YSM7"/>
<gene>
    <name evidence="12" type="ORF">LGLO00237_LOCUS12122</name>
</gene>
<dbReference type="PANTHER" id="PTHR10125">
    <property type="entry name" value="P2X PURINOCEPTOR"/>
    <property type="match status" value="1"/>
</dbReference>
<evidence type="ECO:0000256" key="3">
    <source>
        <dbReference type="ARBA" id="ARBA00022448"/>
    </source>
</evidence>
<evidence type="ECO:0000256" key="2">
    <source>
        <dbReference type="ARBA" id="ARBA00009848"/>
    </source>
</evidence>
<evidence type="ECO:0000256" key="4">
    <source>
        <dbReference type="ARBA" id="ARBA00022692"/>
    </source>
</evidence>
<dbReference type="Gene3D" id="2.60.490.10">
    <property type="entry name" value="atp-gated p2x4 ion channel domain"/>
    <property type="match status" value="1"/>
</dbReference>
<name>A0A7S3YSM7_9EUKA</name>
<evidence type="ECO:0000256" key="10">
    <source>
        <dbReference type="SAM" id="MobiDB-lite"/>
    </source>
</evidence>
<keyword evidence="8" id="KW-1071">Ligand-gated ion channel</keyword>
<protein>
    <recommendedName>
        <fullName evidence="13">Purinergic receptor</fullName>
    </recommendedName>
</protein>
<dbReference type="GO" id="GO:0070588">
    <property type="term" value="P:calcium ion transmembrane transport"/>
    <property type="evidence" value="ECO:0007669"/>
    <property type="project" value="TreeGrafter"/>
</dbReference>
<dbReference type="GO" id="GO:0012505">
    <property type="term" value="C:endomembrane system"/>
    <property type="evidence" value="ECO:0007669"/>
    <property type="project" value="UniProtKB-SubCell"/>
</dbReference>
<evidence type="ECO:0000313" key="12">
    <source>
        <dbReference type="EMBL" id="CAE0660537.1"/>
    </source>
</evidence>
<dbReference type="Pfam" id="PF00864">
    <property type="entry name" value="P2X_receptor"/>
    <property type="match status" value="1"/>
</dbReference>
<dbReference type="InterPro" id="IPR059116">
    <property type="entry name" value="P2X_receptor"/>
</dbReference>
<sequence>MYLGGAHYRPDHQRYAGQTPARLAPQLASRRLLSPLMGLKYNTVRFAQIPNTMLALLHYALMLGIITYVSIVSVYMHKGYQTQDYVQGTATLKVKGTARSGDGKIYDDKDLIRPAMQPGELFITTNTWETSNQTRGTCSGDKEDGKCSDGCTTGVYSENGMTTGRCSSEGVYCEIEAWCPLENIDRHYTGNIMNGVGNWTVLLRSDVSFPKFGKSYSNAAAKVELGKNLFRVDEIVGATGYTYNDTASKGGIFNVDFHYDCDLDDKDECEPTVKISRVDKPGSASYGFNYRETEYVHSTDSNAVERNIVKRYGLRLIFTFSGQAGRFDFVQLLVTLGAGAGLLGVATLVCDIVINYFLDNERSEAYRKEIYEEIDYEGDREDEKRPMLKRLDCRTCQGNRKVKRLQEEKTGGTDVGDSSTFEVQDAKGQPRV</sequence>
<evidence type="ECO:0000256" key="6">
    <source>
        <dbReference type="ARBA" id="ARBA00023065"/>
    </source>
</evidence>
<keyword evidence="5 11" id="KW-1133">Transmembrane helix</keyword>
<feature type="region of interest" description="Disordered" evidence="10">
    <location>
        <begin position="404"/>
        <end position="432"/>
    </location>
</feature>
<accession>A0A7S3YSM7</accession>
<organism evidence="12">
    <name type="scientific">Lotharella globosa</name>
    <dbReference type="NCBI Taxonomy" id="91324"/>
    <lineage>
        <taxon>Eukaryota</taxon>
        <taxon>Sar</taxon>
        <taxon>Rhizaria</taxon>
        <taxon>Cercozoa</taxon>
        <taxon>Chlorarachniophyceae</taxon>
        <taxon>Lotharella</taxon>
    </lineage>
</organism>
<dbReference type="InterPro" id="IPR027309">
    <property type="entry name" value="P2X_extracellular_dom_sf"/>
</dbReference>
<feature type="transmembrane region" description="Helical" evidence="11">
    <location>
        <begin position="54"/>
        <end position="76"/>
    </location>
</feature>
<evidence type="ECO:0000256" key="1">
    <source>
        <dbReference type="ARBA" id="ARBA00004308"/>
    </source>
</evidence>
<evidence type="ECO:0000256" key="11">
    <source>
        <dbReference type="SAM" id="Phobius"/>
    </source>
</evidence>
<evidence type="ECO:0000256" key="9">
    <source>
        <dbReference type="ARBA" id="ARBA00023303"/>
    </source>
</evidence>
<feature type="transmembrane region" description="Helical" evidence="11">
    <location>
        <begin position="329"/>
        <end position="358"/>
    </location>
</feature>
<evidence type="ECO:0000256" key="5">
    <source>
        <dbReference type="ARBA" id="ARBA00022989"/>
    </source>
</evidence>
<keyword evidence="9" id="KW-0407">Ion channel</keyword>
<evidence type="ECO:0000256" key="8">
    <source>
        <dbReference type="ARBA" id="ARBA00023286"/>
    </source>
</evidence>
<dbReference type="GO" id="GO:0016020">
    <property type="term" value="C:membrane"/>
    <property type="evidence" value="ECO:0007669"/>
    <property type="project" value="TreeGrafter"/>
</dbReference>
<evidence type="ECO:0000256" key="7">
    <source>
        <dbReference type="ARBA" id="ARBA00023136"/>
    </source>
</evidence>
<keyword evidence="7 11" id="KW-0472">Membrane</keyword>
<dbReference type="EMBL" id="HBIV01016658">
    <property type="protein sequence ID" value="CAE0660537.1"/>
    <property type="molecule type" value="Transcribed_RNA"/>
</dbReference>
<keyword evidence="4 11" id="KW-0812">Transmembrane</keyword>
<proteinExistence type="inferred from homology"/>
<dbReference type="GO" id="GO:0015267">
    <property type="term" value="F:channel activity"/>
    <property type="evidence" value="ECO:0007669"/>
    <property type="project" value="UniProtKB-ARBA"/>
</dbReference>
<dbReference type="GO" id="GO:0007165">
    <property type="term" value="P:signal transduction"/>
    <property type="evidence" value="ECO:0007669"/>
    <property type="project" value="UniProtKB-ARBA"/>
</dbReference>
<keyword evidence="6" id="KW-0406">Ion transport</keyword>
<evidence type="ECO:0008006" key="13">
    <source>
        <dbReference type="Google" id="ProtNLM"/>
    </source>
</evidence>
<dbReference type="PANTHER" id="PTHR10125:SF31">
    <property type="entry name" value="P2X RECEPTOR E"/>
    <property type="match status" value="1"/>
</dbReference>
<reference evidence="12" key="1">
    <citation type="submission" date="2021-01" db="EMBL/GenBank/DDBJ databases">
        <authorList>
            <person name="Corre E."/>
            <person name="Pelletier E."/>
            <person name="Niang G."/>
            <person name="Scheremetjew M."/>
            <person name="Finn R."/>
            <person name="Kale V."/>
            <person name="Holt S."/>
            <person name="Cochrane G."/>
            <person name="Meng A."/>
            <person name="Brown T."/>
            <person name="Cohen L."/>
        </authorList>
    </citation>
    <scope>NUCLEOTIDE SEQUENCE</scope>
    <source>
        <strain evidence="12">CCCM811</strain>
    </source>
</reference>
<comment type="similarity">
    <text evidence="2">Belongs to the P2X receptor family.</text>
</comment>
<comment type="subcellular location">
    <subcellularLocation>
        <location evidence="1">Endomembrane system</location>
    </subcellularLocation>
</comment>
<keyword evidence="3" id="KW-0813">Transport</keyword>
<dbReference type="Gene3D" id="1.10.287.940">
    <property type="entry name" value="atp-gated p2x4 ion channel"/>
    <property type="match status" value="1"/>
</dbReference>